<dbReference type="GO" id="GO:0030060">
    <property type="term" value="F:L-malate dehydrogenase (NAD+) activity"/>
    <property type="evidence" value="ECO:0007669"/>
    <property type="project" value="UniProtKB-UniRule"/>
</dbReference>
<dbReference type="Gene3D" id="3.90.110.10">
    <property type="entry name" value="Lactate dehydrogenase/glycoside hydrolase, family 4, C-terminal"/>
    <property type="match status" value="1"/>
</dbReference>
<dbReference type="KEGG" id="ccz:CCALI_00260"/>
<feature type="binding site" evidence="6 8">
    <location>
        <position position="120"/>
    </location>
    <ligand>
        <name>substrate</name>
    </ligand>
</feature>
<dbReference type="PIRSF" id="PIRSF000102">
    <property type="entry name" value="Lac_mal_DH"/>
    <property type="match status" value="1"/>
</dbReference>
<keyword evidence="13" id="KW-1185">Reference proteome</keyword>
<dbReference type="InterPro" id="IPR001236">
    <property type="entry name" value="Lactate/malate_DH_N"/>
</dbReference>
<evidence type="ECO:0000259" key="10">
    <source>
        <dbReference type="Pfam" id="PF00056"/>
    </source>
</evidence>
<feature type="binding site" evidence="6 8">
    <location>
        <position position="151"/>
    </location>
    <ligand>
        <name>substrate</name>
    </ligand>
</feature>
<dbReference type="AlphaFoldDB" id="S0EUS2"/>
<feature type="binding site" evidence="6 8">
    <location>
        <position position="88"/>
    </location>
    <ligand>
        <name>substrate</name>
    </ligand>
</feature>
<dbReference type="CDD" id="cd01339">
    <property type="entry name" value="LDH-like_MDH"/>
    <property type="match status" value="1"/>
</dbReference>
<dbReference type="FunFam" id="3.40.50.720:FF:000018">
    <property type="entry name" value="Malate dehydrogenase"/>
    <property type="match status" value="1"/>
</dbReference>
<dbReference type="PRINTS" id="PR00086">
    <property type="entry name" value="LLDHDRGNASE"/>
</dbReference>
<comment type="catalytic activity">
    <reaction evidence="6">
        <text>(S)-malate + NAD(+) = oxaloacetate + NADH + H(+)</text>
        <dbReference type="Rhea" id="RHEA:21432"/>
        <dbReference type="ChEBI" id="CHEBI:15378"/>
        <dbReference type="ChEBI" id="CHEBI:15589"/>
        <dbReference type="ChEBI" id="CHEBI:16452"/>
        <dbReference type="ChEBI" id="CHEBI:57540"/>
        <dbReference type="ChEBI" id="CHEBI:57945"/>
        <dbReference type="EC" id="1.1.1.37"/>
    </reaction>
</comment>
<dbReference type="RefSeq" id="WP_016481661.1">
    <property type="nucleotide sequence ID" value="NC_021487.1"/>
</dbReference>
<dbReference type="Pfam" id="PF00056">
    <property type="entry name" value="Ldh_1_N"/>
    <property type="match status" value="1"/>
</dbReference>
<dbReference type="EMBL" id="HF951689">
    <property type="protein sequence ID" value="CCW34097.1"/>
    <property type="molecule type" value="Genomic_DNA"/>
</dbReference>
<proteinExistence type="inferred from homology"/>
<feature type="active site" description="Proton acceptor" evidence="6 7">
    <location>
        <position position="175"/>
    </location>
</feature>
<feature type="domain" description="Lactate/malate dehydrogenase N-terminal" evidence="10">
    <location>
        <begin position="4"/>
        <end position="142"/>
    </location>
</feature>
<feature type="domain" description="Lactate/malate dehydrogenase C-terminal" evidence="11">
    <location>
        <begin position="147"/>
        <end position="307"/>
    </location>
</feature>
<dbReference type="SUPFAM" id="SSF51735">
    <property type="entry name" value="NAD(P)-binding Rossmann-fold domains"/>
    <property type="match status" value="1"/>
</dbReference>
<accession>S0EUS2</accession>
<dbReference type="HOGENOM" id="CLU_045401_2_1_0"/>
<evidence type="ECO:0000313" key="12">
    <source>
        <dbReference type="EMBL" id="CCW34097.1"/>
    </source>
</evidence>
<dbReference type="EC" id="1.1.1.37" evidence="6"/>
<evidence type="ECO:0000256" key="3">
    <source>
        <dbReference type="ARBA" id="ARBA00023002"/>
    </source>
</evidence>
<feature type="binding site" evidence="6 8">
    <location>
        <position position="82"/>
    </location>
    <ligand>
        <name>substrate</name>
    </ligand>
</feature>
<dbReference type="PATRIC" id="fig|1303518.3.peg.263"/>
<organism evidence="12 13">
    <name type="scientific">Chthonomonas calidirosea (strain DSM 23976 / ICMP 18418 / T49)</name>
    <dbReference type="NCBI Taxonomy" id="1303518"/>
    <lineage>
        <taxon>Bacteria</taxon>
        <taxon>Bacillati</taxon>
        <taxon>Armatimonadota</taxon>
        <taxon>Chthonomonadia</taxon>
        <taxon>Chthonomonadales</taxon>
        <taxon>Chthonomonadaceae</taxon>
        <taxon>Chthonomonas</taxon>
    </lineage>
</organism>
<dbReference type="Gene3D" id="3.40.50.720">
    <property type="entry name" value="NAD(P)-binding Rossmann-like Domain"/>
    <property type="match status" value="1"/>
</dbReference>
<dbReference type="PANTHER" id="PTHR43128:SF16">
    <property type="entry name" value="L-LACTATE DEHYDROGENASE"/>
    <property type="match status" value="1"/>
</dbReference>
<feature type="binding site" evidence="6 9">
    <location>
        <position position="95"/>
    </location>
    <ligand>
        <name>NAD(+)</name>
        <dbReference type="ChEBI" id="CHEBI:57540"/>
    </ligand>
</feature>
<dbReference type="FunFam" id="3.90.110.10:FF:000004">
    <property type="entry name" value="Malate dehydrogenase"/>
    <property type="match status" value="1"/>
</dbReference>
<protein>
    <recommendedName>
        <fullName evidence="6">Malate dehydrogenase</fullName>
        <ecNumber evidence="6">1.1.1.37</ecNumber>
    </recommendedName>
</protein>
<evidence type="ECO:0000256" key="6">
    <source>
        <dbReference type="HAMAP-Rule" id="MF_00487"/>
    </source>
</evidence>
<evidence type="ECO:0000256" key="2">
    <source>
        <dbReference type="ARBA" id="ARBA00022532"/>
    </source>
</evidence>
<evidence type="ECO:0000256" key="8">
    <source>
        <dbReference type="PIRSR" id="PIRSR000102-2"/>
    </source>
</evidence>
<evidence type="ECO:0000313" key="13">
    <source>
        <dbReference type="Proteomes" id="UP000014227"/>
    </source>
</evidence>
<dbReference type="HAMAP" id="MF_00487">
    <property type="entry name" value="Malate_dehydrog_3"/>
    <property type="match status" value="1"/>
</dbReference>
<dbReference type="STRING" id="454171.CP488_00897"/>
<dbReference type="FunCoup" id="S0EUS2">
    <property type="interactions" value="279"/>
</dbReference>
<dbReference type="InterPro" id="IPR011275">
    <property type="entry name" value="Malate_DH_type3"/>
</dbReference>
<comment type="function">
    <text evidence="6">Catalyzes the reversible oxidation of malate to oxaloacetate.</text>
</comment>
<dbReference type="GO" id="GO:0006099">
    <property type="term" value="P:tricarboxylic acid cycle"/>
    <property type="evidence" value="ECO:0007669"/>
    <property type="project" value="UniProtKB-UniRule"/>
</dbReference>
<comment type="similarity">
    <text evidence="1">Belongs to the LDH/MDH superfamily. LDH family.</text>
</comment>
<dbReference type="InterPro" id="IPR015955">
    <property type="entry name" value="Lactate_DH/Glyco_Ohase_4_C"/>
</dbReference>
<evidence type="ECO:0000256" key="4">
    <source>
        <dbReference type="ARBA" id="ARBA00023027"/>
    </source>
</evidence>
<dbReference type="InterPro" id="IPR001557">
    <property type="entry name" value="L-lactate/malate_DH"/>
</dbReference>
<evidence type="ECO:0000256" key="1">
    <source>
        <dbReference type="ARBA" id="ARBA00006054"/>
    </source>
</evidence>
<dbReference type="PANTHER" id="PTHR43128">
    <property type="entry name" value="L-2-HYDROXYCARBOXYLATE DEHYDROGENASE (NAD(P)(+))"/>
    <property type="match status" value="1"/>
</dbReference>
<keyword evidence="4 6" id="KW-0520">NAD</keyword>
<dbReference type="NCBIfam" id="TIGR01763">
    <property type="entry name" value="MalateDH_bact"/>
    <property type="match status" value="1"/>
</dbReference>
<dbReference type="eggNOG" id="COG0039">
    <property type="taxonomic scope" value="Bacteria"/>
</dbReference>
<evidence type="ECO:0000256" key="9">
    <source>
        <dbReference type="PIRSR" id="PIRSR000102-3"/>
    </source>
</evidence>
<name>S0EUS2_CHTCT</name>
<reference evidence="13" key="1">
    <citation type="submission" date="2013-03" db="EMBL/GenBank/DDBJ databases">
        <title>Genome sequence of Chthonomonas calidirosea, the first sequenced genome from the Armatimonadetes phylum (formally candidate division OP10).</title>
        <authorList>
            <person name="Lee K.C.Y."/>
            <person name="Morgan X.C."/>
            <person name="Dunfield P.F."/>
            <person name="Tamas I."/>
            <person name="Houghton K.M."/>
            <person name="Vyssotski M."/>
            <person name="Ryan J.L.J."/>
            <person name="Lagutin K."/>
            <person name="McDonald I.R."/>
            <person name="Stott M.B."/>
        </authorList>
    </citation>
    <scope>NUCLEOTIDE SEQUENCE [LARGE SCALE GENOMIC DNA]</scope>
    <source>
        <strain evidence="13">DSM 23976 / ICMP 18418 / T49</strain>
    </source>
</reference>
<keyword evidence="2 6" id="KW-0816">Tricarboxylic acid cycle</keyword>
<dbReference type="GO" id="GO:0006089">
    <property type="term" value="P:lactate metabolic process"/>
    <property type="evidence" value="ECO:0007669"/>
    <property type="project" value="TreeGrafter"/>
</dbReference>
<dbReference type="InParanoid" id="S0EUS2"/>
<dbReference type="NCBIfam" id="NF004863">
    <property type="entry name" value="PRK06223.1"/>
    <property type="match status" value="1"/>
</dbReference>
<comment type="catalytic activity">
    <reaction evidence="5">
        <text>(S)-lactate + NAD(+) = pyruvate + NADH + H(+)</text>
        <dbReference type="Rhea" id="RHEA:23444"/>
        <dbReference type="ChEBI" id="CHEBI:15361"/>
        <dbReference type="ChEBI" id="CHEBI:15378"/>
        <dbReference type="ChEBI" id="CHEBI:16651"/>
        <dbReference type="ChEBI" id="CHEBI:57540"/>
        <dbReference type="ChEBI" id="CHEBI:57945"/>
        <dbReference type="EC" id="1.1.1.27"/>
    </reaction>
</comment>
<dbReference type="SUPFAM" id="SSF56327">
    <property type="entry name" value="LDH C-terminal domain-like"/>
    <property type="match status" value="1"/>
</dbReference>
<dbReference type="InterPro" id="IPR036291">
    <property type="entry name" value="NAD(P)-bd_dom_sf"/>
</dbReference>
<gene>
    <name evidence="6" type="primary">mdh</name>
    <name evidence="12" type="ORF">CCALI_00260</name>
</gene>
<dbReference type="OrthoDB" id="9802969at2"/>
<evidence type="ECO:0000259" key="11">
    <source>
        <dbReference type="Pfam" id="PF02866"/>
    </source>
</evidence>
<dbReference type="Pfam" id="PF02866">
    <property type="entry name" value="Ldh_1_C"/>
    <property type="match status" value="1"/>
</dbReference>
<feature type="binding site" evidence="6 9">
    <location>
        <begin position="9"/>
        <end position="14"/>
    </location>
    <ligand>
        <name>NAD(+)</name>
        <dbReference type="ChEBI" id="CHEBI:57540"/>
    </ligand>
</feature>
<dbReference type="GO" id="GO:0004459">
    <property type="term" value="F:L-lactate dehydrogenase (NAD+) activity"/>
    <property type="evidence" value="ECO:0007669"/>
    <property type="project" value="UniProtKB-EC"/>
</dbReference>
<comment type="similarity">
    <text evidence="6">Belongs to the LDH/MDH superfamily. MDH type 3 family.</text>
</comment>
<dbReference type="InterPro" id="IPR022383">
    <property type="entry name" value="Lactate/malate_DH_C"/>
</dbReference>
<evidence type="ECO:0000256" key="7">
    <source>
        <dbReference type="PIRSR" id="PIRSR000102-1"/>
    </source>
</evidence>
<feature type="binding site" evidence="6">
    <location>
        <begin position="118"/>
        <end position="120"/>
    </location>
    <ligand>
        <name>NAD(+)</name>
        <dbReference type="ChEBI" id="CHEBI:57540"/>
    </ligand>
</feature>
<evidence type="ECO:0000256" key="5">
    <source>
        <dbReference type="ARBA" id="ARBA00049258"/>
    </source>
</evidence>
<feature type="binding site" evidence="6 9">
    <location>
        <position position="33"/>
    </location>
    <ligand>
        <name>NAD(+)</name>
        <dbReference type="ChEBI" id="CHEBI:57540"/>
    </ligand>
</feature>
<dbReference type="Proteomes" id="UP000014227">
    <property type="component" value="Chromosome I"/>
</dbReference>
<sequence>MRRKVTIVGAGQTGATLAHWLALRGDVDIVLYDIVEGMPQGKALDLQEAMPIIGSDARIVGTNGWEETANSDIVVITSGLPRKPGMSRDDLLKVNAEIVGSCTKEVTTRSPNSILILLTNPLDAMCHVALHVSGFEPRRVFGQAGILDTARFRTFLALEANASVTDVNAYVLGGHGDDMVPLLGSTNIGGVPVEKLIPAERLAAIVERTRKGGGEIVSLLKTGSAYYAPSAALAQMIDAVLNDRKRILPCSVYTGKNGGGYGIDDLYLGLPAVIGASGVEKIVSVELTPAEREALHRSAESVRNLVEALKGFDPPLLPRN</sequence>
<keyword evidence="3 6" id="KW-0560">Oxidoreductase</keyword>